<protein>
    <submittedName>
        <fullName evidence="1">Uncharacterized protein</fullName>
    </submittedName>
</protein>
<sequence>MLDNPVFFRYNVFWSKTDAFGMRTAFRNVLRSAFFAADSCFICGDPHGVSERLSAASPKNFYFFVLRPAARFAENASFGSAFFTKAGLFSLLRRRQYSGNGSSVPRKRLCSCLLCNVILSAFQNL</sequence>
<dbReference type="AlphaFoldDB" id="U2LSQ2"/>
<dbReference type="EMBL" id="AWVF01000364">
    <property type="protein sequence ID" value="ERJ90143.1"/>
    <property type="molecule type" value="Genomic_DNA"/>
</dbReference>
<dbReference type="PATRIC" id="fig|411473.3.peg.2390"/>
<gene>
    <name evidence="1" type="ORF">RUMCAL_02849</name>
</gene>
<evidence type="ECO:0000313" key="1">
    <source>
        <dbReference type="EMBL" id="ERJ90143.1"/>
    </source>
</evidence>
<reference evidence="1 2" key="1">
    <citation type="submission" date="2013-07" db="EMBL/GenBank/DDBJ databases">
        <authorList>
            <person name="Weinstock G."/>
            <person name="Sodergren E."/>
            <person name="Wylie T."/>
            <person name="Fulton L."/>
            <person name="Fulton R."/>
            <person name="Fronick C."/>
            <person name="O'Laughlin M."/>
            <person name="Godfrey J."/>
            <person name="Miner T."/>
            <person name="Herter B."/>
            <person name="Appelbaum E."/>
            <person name="Cordes M."/>
            <person name="Lek S."/>
            <person name="Wollam A."/>
            <person name="Pepin K.H."/>
            <person name="Palsikar V.B."/>
            <person name="Mitreva M."/>
            <person name="Wilson R.K."/>
        </authorList>
    </citation>
    <scope>NUCLEOTIDE SEQUENCE [LARGE SCALE GENOMIC DNA]</scope>
    <source>
        <strain evidence="1 2">ATCC 27760</strain>
    </source>
</reference>
<organism evidence="1 2">
    <name type="scientific">Ruminococcus callidus ATCC 27760</name>
    <dbReference type="NCBI Taxonomy" id="411473"/>
    <lineage>
        <taxon>Bacteria</taxon>
        <taxon>Bacillati</taxon>
        <taxon>Bacillota</taxon>
        <taxon>Clostridia</taxon>
        <taxon>Eubacteriales</taxon>
        <taxon>Oscillospiraceae</taxon>
        <taxon>Ruminococcus</taxon>
    </lineage>
</organism>
<comment type="caution">
    <text evidence="1">The sequence shown here is derived from an EMBL/GenBank/DDBJ whole genome shotgun (WGS) entry which is preliminary data.</text>
</comment>
<keyword evidence="2" id="KW-1185">Reference proteome</keyword>
<dbReference type="HOGENOM" id="CLU_1991056_0_0_9"/>
<evidence type="ECO:0000313" key="2">
    <source>
        <dbReference type="Proteomes" id="UP000016662"/>
    </source>
</evidence>
<name>U2LSQ2_9FIRM</name>
<dbReference type="STRING" id="411473.RUMCAL_02849"/>
<proteinExistence type="predicted"/>
<dbReference type="Proteomes" id="UP000016662">
    <property type="component" value="Unassembled WGS sequence"/>
</dbReference>
<accession>U2LSQ2</accession>